<dbReference type="Pfam" id="PF01471">
    <property type="entry name" value="PG_binding_1"/>
    <property type="match status" value="1"/>
</dbReference>
<dbReference type="HOGENOM" id="CLU_1060775_0_0_9"/>
<dbReference type="Proteomes" id="UP000005950">
    <property type="component" value="Unassembled WGS sequence"/>
</dbReference>
<dbReference type="InterPro" id="IPR036365">
    <property type="entry name" value="PGBD-like_sf"/>
</dbReference>
<reference evidence="3 4" key="2">
    <citation type="submission" date="2009-02" db="EMBL/GenBank/DDBJ databases">
        <title>Draft genome sequence of Holdemania filiformis DSM 12042.</title>
        <authorList>
            <person name="Sudarsanam P."/>
            <person name="Ley R."/>
            <person name="Guruge J."/>
            <person name="Turnbaugh P.J."/>
            <person name="Mahowald M."/>
            <person name="Liep D."/>
            <person name="Gordon J."/>
        </authorList>
    </citation>
    <scope>NUCLEOTIDE SEQUENCE [LARGE SCALE GENOMIC DNA]</scope>
    <source>
        <strain evidence="3 4">DSM 12042</strain>
    </source>
</reference>
<evidence type="ECO:0000313" key="4">
    <source>
        <dbReference type="Proteomes" id="UP000005950"/>
    </source>
</evidence>
<keyword evidence="1" id="KW-1133">Transmembrane helix</keyword>
<reference evidence="3 4" key="1">
    <citation type="submission" date="2008-12" db="EMBL/GenBank/DDBJ databases">
        <authorList>
            <person name="Fulton L."/>
            <person name="Clifton S."/>
            <person name="Fulton B."/>
            <person name="Xu J."/>
            <person name="Minx P."/>
            <person name="Pepin K.H."/>
            <person name="Johnson M."/>
            <person name="Bhonagiri V."/>
            <person name="Nash W.E."/>
            <person name="Mardis E.R."/>
            <person name="Wilson R.K."/>
        </authorList>
    </citation>
    <scope>NUCLEOTIDE SEQUENCE [LARGE SCALE GENOMIC DNA]</scope>
    <source>
        <strain evidence="3 4">DSM 12042</strain>
    </source>
</reference>
<feature type="transmembrane region" description="Helical" evidence="1">
    <location>
        <begin position="12"/>
        <end position="32"/>
    </location>
</feature>
<proteinExistence type="predicted"/>
<dbReference type="eggNOG" id="COG3409">
    <property type="taxonomic scope" value="Bacteria"/>
</dbReference>
<accession>B9Y704</accession>
<evidence type="ECO:0000259" key="2">
    <source>
        <dbReference type="Pfam" id="PF01471"/>
    </source>
</evidence>
<dbReference type="InterPro" id="IPR002477">
    <property type="entry name" value="Peptidoglycan-bd-like"/>
</dbReference>
<feature type="domain" description="Peptidoglycan binding-like" evidence="2">
    <location>
        <begin position="192"/>
        <end position="246"/>
    </location>
</feature>
<comment type="caution">
    <text evidence="3">The sequence shown here is derived from an EMBL/GenBank/DDBJ whole genome shotgun (WGS) entry which is preliminary data.</text>
</comment>
<protein>
    <submittedName>
        <fullName evidence="3">Putative peptidoglycan binding domain protein</fullName>
    </submittedName>
</protein>
<gene>
    <name evidence="3" type="ORF">HOLDEFILI_01598</name>
</gene>
<keyword evidence="1" id="KW-0812">Transmembrane</keyword>
<dbReference type="InterPro" id="IPR036366">
    <property type="entry name" value="PGBDSf"/>
</dbReference>
<dbReference type="EMBL" id="ACCF01000089">
    <property type="protein sequence ID" value="EEF68247.1"/>
    <property type="molecule type" value="Genomic_DNA"/>
</dbReference>
<evidence type="ECO:0000256" key="1">
    <source>
        <dbReference type="SAM" id="Phobius"/>
    </source>
</evidence>
<name>B9Y704_9FIRM</name>
<dbReference type="Gene3D" id="1.10.101.10">
    <property type="entry name" value="PGBD-like superfamily/PGBD"/>
    <property type="match status" value="1"/>
</dbReference>
<dbReference type="AlphaFoldDB" id="B9Y704"/>
<organism evidence="3 4">
    <name type="scientific">Holdemania filiformis DSM 12042</name>
    <dbReference type="NCBI Taxonomy" id="545696"/>
    <lineage>
        <taxon>Bacteria</taxon>
        <taxon>Bacillati</taxon>
        <taxon>Bacillota</taxon>
        <taxon>Erysipelotrichia</taxon>
        <taxon>Erysipelotrichales</taxon>
        <taxon>Erysipelotrichaceae</taxon>
        <taxon>Holdemania</taxon>
    </lineage>
</organism>
<dbReference type="SUPFAM" id="SSF47090">
    <property type="entry name" value="PGBD-like"/>
    <property type="match status" value="1"/>
</dbReference>
<dbReference type="STRING" id="545696.HOLDEFILI_01598"/>
<sequence length="262" mass="29609">MKRSEDRKGTCLTGIHLVIGLFLTGRGAYGILEVKTMRILIYNDQTDKMQTYSLRCSDNMPYTACCRFTVGEFMRNSHSRTIGWSTCRFLKSTDELIRRYGQKPRVSRAFRRAWDAEEPMILTHMLGTAVDMGRNLSLPGLQQLVTLAEDQELFDVITDLEHTRIEAHLHHQNEAASDFVPFTQIQKGDKNTEVCVAQDALWALGYPITKISGVFDAELDQAVRAFQRDHGLVADGILGKLTWEALMSQLRPIPGIDEETAA</sequence>
<evidence type="ECO:0000313" key="3">
    <source>
        <dbReference type="EMBL" id="EEF68247.1"/>
    </source>
</evidence>
<keyword evidence="1" id="KW-0472">Membrane</keyword>